<sequence length="90" mass="10170">MAFLFKASCLHTTIFFILLSVTFARPGNFGEFGGVPHEDKCKLGDSTVVEICQRCAKQTKSPIVYPMCCVNEDDAYNWCDQYINYGKKSK</sequence>
<proteinExistence type="predicted"/>
<dbReference type="OrthoDB" id="8178576at2759"/>
<keyword evidence="1" id="KW-0732">Signal</keyword>
<name>D6WES6_TRICA</name>
<dbReference type="PANTHER" id="PTHR39945:SF1">
    <property type="entry name" value="FI14129P"/>
    <property type="match status" value="1"/>
</dbReference>
<evidence type="ECO:0000313" key="3">
    <source>
        <dbReference type="Proteomes" id="UP000007266"/>
    </source>
</evidence>
<reference evidence="2 3" key="2">
    <citation type="journal article" date="2010" name="Nucleic Acids Res.">
        <title>BeetleBase in 2010: revisions to provide comprehensive genomic information for Tribolium castaneum.</title>
        <authorList>
            <person name="Kim H.S."/>
            <person name="Murphy T."/>
            <person name="Xia J."/>
            <person name="Caragea D."/>
            <person name="Park Y."/>
            <person name="Beeman R.W."/>
            <person name="Lorenzen M.D."/>
            <person name="Butcher S."/>
            <person name="Manak J.R."/>
            <person name="Brown S.J."/>
        </authorList>
    </citation>
    <scope>GENOME REANNOTATION</scope>
    <source>
        <strain evidence="2 3">Georgia GA2</strain>
    </source>
</reference>
<gene>
    <name evidence="2" type="primary">AUGUSTUS-3.0.2_02648</name>
    <name evidence="2" type="ORF">TcasGA2_TC002648</name>
</gene>
<dbReference type="KEGG" id="tca:659913"/>
<evidence type="ECO:0008006" key="4">
    <source>
        <dbReference type="Google" id="ProtNLM"/>
    </source>
</evidence>
<evidence type="ECO:0000256" key="1">
    <source>
        <dbReference type="SAM" id="SignalP"/>
    </source>
</evidence>
<reference evidence="2 3" key="1">
    <citation type="journal article" date="2008" name="Nature">
        <title>The genome of the model beetle and pest Tribolium castaneum.</title>
        <authorList>
            <consortium name="Tribolium Genome Sequencing Consortium"/>
            <person name="Richards S."/>
            <person name="Gibbs R.A."/>
            <person name="Weinstock G.M."/>
            <person name="Brown S.J."/>
            <person name="Denell R."/>
            <person name="Beeman R.W."/>
            <person name="Gibbs R."/>
            <person name="Beeman R.W."/>
            <person name="Brown S.J."/>
            <person name="Bucher G."/>
            <person name="Friedrich M."/>
            <person name="Grimmelikhuijzen C.J."/>
            <person name="Klingler M."/>
            <person name="Lorenzen M."/>
            <person name="Richards S."/>
            <person name="Roth S."/>
            <person name="Schroder R."/>
            <person name="Tautz D."/>
            <person name="Zdobnov E.M."/>
            <person name="Muzny D."/>
            <person name="Gibbs R.A."/>
            <person name="Weinstock G.M."/>
            <person name="Attaway T."/>
            <person name="Bell S."/>
            <person name="Buhay C.J."/>
            <person name="Chandrabose M.N."/>
            <person name="Chavez D."/>
            <person name="Clerk-Blankenburg K.P."/>
            <person name="Cree A."/>
            <person name="Dao M."/>
            <person name="Davis C."/>
            <person name="Chacko J."/>
            <person name="Dinh H."/>
            <person name="Dugan-Rocha S."/>
            <person name="Fowler G."/>
            <person name="Garner T.T."/>
            <person name="Garnes J."/>
            <person name="Gnirke A."/>
            <person name="Hawes A."/>
            <person name="Hernandez J."/>
            <person name="Hines S."/>
            <person name="Holder M."/>
            <person name="Hume J."/>
            <person name="Jhangiani S.N."/>
            <person name="Joshi V."/>
            <person name="Khan Z.M."/>
            <person name="Jackson L."/>
            <person name="Kovar C."/>
            <person name="Kowis A."/>
            <person name="Lee S."/>
            <person name="Lewis L.R."/>
            <person name="Margolis J."/>
            <person name="Morgan M."/>
            <person name="Nazareth L.V."/>
            <person name="Nguyen N."/>
            <person name="Okwuonu G."/>
            <person name="Parker D."/>
            <person name="Richards S."/>
            <person name="Ruiz S.J."/>
            <person name="Santibanez J."/>
            <person name="Savard J."/>
            <person name="Scherer S.E."/>
            <person name="Schneider B."/>
            <person name="Sodergren E."/>
            <person name="Tautz D."/>
            <person name="Vattahil S."/>
            <person name="Villasana D."/>
            <person name="White C.S."/>
            <person name="Wright R."/>
            <person name="Park Y."/>
            <person name="Beeman R.W."/>
            <person name="Lord J."/>
            <person name="Oppert B."/>
            <person name="Lorenzen M."/>
            <person name="Brown S."/>
            <person name="Wang L."/>
            <person name="Savard J."/>
            <person name="Tautz D."/>
            <person name="Richards S."/>
            <person name="Weinstock G."/>
            <person name="Gibbs R.A."/>
            <person name="Liu Y."/>
            <person name="Worley K."/>
            <person name="Weinstock G."/>
            <person name="Elsik C.G."/>
            <person name="Reese J.T."/>
            <person name="Elhaik E."/>
            <person name="Landan G."/>
            <person name="Graur D."/>
            <person name="Arensburger P."/>
            <person name="Atkinson P."/>
            <person name="Beeman R.W."/>
            <person name="Beidler J."/>
            <person name="Brown S.J."/>
            <person name="Demuth J.P."/>
            <person name="Drury D.W."/>
            <person name="Du Y.Z."/>
            <person name="Fujiwara H."/>
            <person name="Lorenzen M."/>
            <person name="Maselli V."/>
            <person name="Osanai M."/>
            <person name="Park Y."/>
            <person name="Robertson H.M."/>
            <person name="Tu Z."/>
            <person name="Wang J.J."/>
            <person name="Wang S."/>
            <person name="Richards S."/>
            <person name="Song H."/>
            <person name="Zhang L."/>
            <person name="Sodergren E."/>
            <person name="Werner D."/>
            <person name="Stanke M."/>
            <person name="Morgenstern B."/>
            <person name="Solovyev V."/>
            <person name="Kosarev P."/>
            <person name="Brown G."/>
            <person name="Chen H.C."/>
            <person name="Ermolaeva O."/>
            <person name="Hlavina W."/>
            <person name="Kapustin Y."/>
            <person name="Kiryutin B."/>
            <person name="Kitts P."/>
            <person name="Maglott D."/>
            <person name="Pruitt K."/>
            <person name="Sapojnikov V."/>
            <person name="Souvorov A."/>
            <person name="Mackey A.J."/>
            <person name="Waterhouse R.M."/>
            <person name="Wyder S."/>
            <person name="Zdobnov E.M."/>
            <person name="Zdobnov E.M."/>
            <person name="Wyder S."/>
            <person name="Kriventseva E.V."/>
            <person name="Kadowaki T."/>
            <person name="Bork P."/>
            <person name="Aranda M."/>
            <person name="Bao R."/>
            <person name="Beermann A."/>
            <person name="Berns N."/>
            <person name="Bolognesi R."/>
            <person name="Bonneton F."/>
            <person name="Bopp D."/>
            <person name="Brown S.J."/>
            <person name="Bucher G."/>
            <person name="Butts T."/>
            <person name="Chaumot A."/>
            <person name="Denell R.E."/>
            <person name="Ferrier D.E."/>
            <person name="Friedrich M."/>
            <person name="Gordon C.M."/>
            <person name="Jindra M."/>
            <person name="Klingler M."/>
            <person name="Lan Q."/>
            <person name="Lattorff H.M."/>
            <person name="Laudet V."/>
            <person name="von Levetsow C."/>
            <person name="Liu Z."/>
            <person name="Lutz R."/>
            <person name="Lynch J.A."/>
            <person name="da Fonseca R.N."/>
            <person name="Posnien N."/>
            <person name="Reuter R."/>
            <person name="Roth S."/>
            <person name="Savard J."/>
            <person name="Schinko J.B."/>
            <person name="Schmitt C."/>
            <person name="Schoppmeier M."/>
            <person name="Schroder R."/>
            <person name="Shippy T.D."/>
            <person name="Simonnet F."/>
            <person name="Marques-Souza H."/>
            <person name="Tautz D."/>
            <person name="Tomoyasu Y."/>
            <person name="Trauner J."/>
            <person name="Van der Zee M."/>
            <person name="Vervoort M."/>
            <person name="Wittkopp N."/>
            <person name="Wimmer E.A."/>
            <person name="Yang X."/>
            <person name="Jones A.K."/>
            <person name="Sattelle D.B."/>
            <person name="Ebert P.R."/>
            <person name="Nelson D."/>
            <person name="Scott J.G."/>
            <person name="Beeman R.W."/>
            <person name="Muthukrishnan S."/>
            <person name="Kramer K.J."/>
            <person name="Arakane Y."/>
            <person name="Beeman R.W."/>
            <person name="Zhu Q."/>
            <person name="Hogenkamp D."/>
            <person name="Dixit R."/>
            <person name="Oppert B."/>
            <person name="Jiang H."/>
            <person name="Zou Z."/>
            <person name="Marshall J."/>
            <person name="Elpidina E."/>
            <person name="Vinokurov K."/>
            <person name="Oppert C."/>
            <person name="Zou Z."/>
            <person name="Evans J."/>
            <person name="Lu Z."/>
            <person name="Zhao P."/>
            <person name="Sumathipala N."/>
            <person name="Altincicek B."/>
            <person name="Vilcinskas A."/>
            <person name="Williams M."/>
            <person name="Hultmark D."/>
            <person name="Hetru C."/>
            <person name="Jiang H."/>
            <person name="Grimmelikhuijzen C.J."/>
            <person name="Hauser F."/>
            <person name="Cazzamali G."/>
            <person name="Williamson M."/>
            <person name="Park Y."/>
            <person name="Li B."/>
            <person name="Tanaka Y."/>
            <person name="Predel R."/>
            <person name="Neupert S."/>
            <person name="Schachtner J."/>
            <person name="Verleyen P."/>
            <person name="Raible F."/>
            <person name="Bork P."/>
            <person name="Friedrich M."/>
            <person name="Walden K.K."/>
            <person name="Robertson H.M."/>
            <person name="Angeli S."/>
            <person name="Foret S."/>
            <person name="Bucher G."/>
            <person name="Schuetz S."/>
            <person name="Maleszka R."/>
            <person name="Wimmer E.A."/>
            <person name="Beeman R.W."/>
            <person name="Lorenzen M."/>
            <person name="Tomoyasu Y."/>
            <person name="Miller S.C."/>
            <person name="Grossmann D."/>
            <person name="Bucher G."/>
        </authorList>
    </citation>
    <scope>NUCLEOTIDE SEQUENCE [LARGE SCALE GENOMIC DNA]</scope>
    <source>
        <strain evidence="2 3">Georgia GA2</strain>
    </source>
</reference>
<feature type="chain" id="PRO_5003089610" description="Secreted protein" evidence="1">
    <location>
        <begin position="25"/>
        <end position="90"/>
    </location>
</feature>
<dbReference type="AlphaFoldDB" id="D6WES6"/>
<dbReference type="Proteomes" id="UP000007266">
    <property type="component" value="Linkage group 3"/>
</dbReference>
<organism evidence="2 3">
    <name type="scientific">Tribolium castaneum</name>
    <name type="common">Red flour beetle</name>
    <dbReference type="NCBI Taxonomy" id="7070"/>
    <lineage>
        <taxon>Eukaryota</taxon>
        <taxon>Metazoa</taxon>
        <taxon>Ecdysozoa</taxon>
        <taxon>Arthropoda</taxon>
        <taxon>Hexapoda</taxon>
        <taxon>Insecta</taxon>
        <taxon>Pterygota</taxon>
        <taxon>Neoptera</taxon>
        <taxon>Endopterygota</taxon>
        <taxon>Coleoptera</taxon>
        <taxon>Polyphaga</taxon>
        <taxon>Cucujiformia</taxon>
        <taxon>Tenebrionidae</taxon>
        <taxon>Tenebrionidae incertae sedis</taxon>
        <taxon>Tribolium</taxon>
    </lineage>
</organism>
<protein>
    <recommendedName>
        <fullName evidence="4">Secreted protein</fullName>
    </recommendedName>
</protein>
<dbReference type="PhylomeDB" id="D6WES6"/>
<dbReference type="PANTHER" id="PTHR39945">
    <property type="entry name" value="FI14129P"/>
    <property type="match status" value="1"/>
</dbReference>
<dbReference type="EMBL" id="KQ971326">
    <property type="protein sequence ID" value="EEZ99866.1"/>
    <property type="molecule type" value="Genomic_DNA"/>
</dbReference>
<evidence type="ECO:0000313" key="2">
    <source>
        <dbReference type="EMBL" id="EEZ99866.1"/>
    </source>
</evidence>
<dbReference type="HOGENOM" id="CLU_2443673_0_0_1"/>
<feature type="signal peptide" evidence="1">
    <location>
        <begin position="1"/>
        <end position="24"/>
    </location>
</feature>
<accession>D6WES6</accession>
<keyword evidence="3" id="KW-1185">Reference proteome</keyword>